<dbReference type="AlphaFoldDB" id="E6LEB5"/>
<dbReference type="RefSeq" id="WP_007207726.1">
    <property type="nucleotide sequence ID" value="NZ_GL622241.1"/>
</dbReference>
<dbReference type="HOGENOM" id="CLU_175418_0_0_9"/>
<reference evidence="1 2" key="1">
    <citation type="submission" date="2010-12" db="EMBL/GenBank/DDBJ databases">
        <authorList>
            <person name="Muzny D."/>
            <person name="Qin X."/>
            <person name="Deng J."/>
            <person name="Jiang H."/>
            <person name="Liu Y."/>
            <person name="Qu J."/>
            <person name="Song X.-Z."/>
            <person name="Zhang L."/>
            <person name="Thornton R."/>
            <person name="Coyle M."/>
            <person name="Francisco L."/>
            <person name="Jackson L."/>
            <person name="Javaid M."/>
            <person name="Korchina V."/>
            <person name="Kovar C."/>
            <person name="Mata R."/>
            <person name="Mathew T."/>
            <person name="Ngo R."/>
            <person name="Nguyen L."/>
            <person name="Nguyen N."/>
            <person name="Okwuonu G."/>
            <person name="Ongeri F."/>
            <person name="Pham C."/>
            <person name="Simmons D."/>
            <person name="Wilczek-Boney K."/>
            <person name="Hale W."/>
            <person name="Jakkamsetti A."/>
            <person name="Pham P."/>
            <person name="Ruth R."/>
            <person name="San Lucas F."/>
            <person name="Warren J."/>
            <person name="Zhang J."/>
            <person name="Zhao Z."/>
            <person name="Zhou C."/>
            <person name="Zhu D."/>
            <person name="Lee S."/>
            <person name="Bess C."/>
            <person name="Blankenburg K."/>
            <person name="Forbes L."/>
            <person name="Fu Q."/>
            <person name="Gubbala S."/>
            <person name="Hirani K."/>
            <person name="Jayaseelan J.C."/>
            <person name="Lara F."/>
            <person name="Munidasa M."/>
            <person name="Palculict T."/>
            <person name="Patil S."/>
            <person name="Pu L.-L."/>
            <person name="Saada N."/>
            <person name="Tang L."/>
            <person name="Weissenberger G."/>
            <person name="Zhu Y."/>
            <person name="Hemphill L."/>
            <person name="Shang Y."/>
            <person name="Youmans B."/>
            <person name="Ayvaz T."/>
            <person name="Ross M."/>
            <person name="Santibanez J."/>
            <person name="Aqrawi P."/>
            <person name="Gross S."/>
            <person name="Joshi V."/>
            <person name="Fowler G."/>
            <person name="Nazareth L."/>
            <person name="Reid J."/>
            <person name="Worley K."/>
            <person name="Petrosino J."/>
            <person name="Highlander S."/>
            <person name="Gibbs R."/>
        </authorList>
    </citation>
    <scope>NUCLEOTIDE SEQUENCE [LARGE SCALE GENOMIC DNA]</scope>
    <source>
        <strain evidence="2">DSM 15952 / CCUG 50447 / LMG 22039 / TP 1.5</strain>
    </source>
</reference>
<dbReference type="OrthoDB" id="2186697at2"/>
<accession>E6LEB5</accession>
<sequence length="105" mass="12234">MEEQFAARNLNVVELPIEWIDGVICYRGFIRELPFLTGEGQSKAQMYRQLLEAYQEYLESHHIAEEKTEEMTSSLLSVEDLLKYYDGETFDGFAYDFSNQSVDSD</sequence>
<proteinExistence type="predicted"/>
<dbReference type="PATRIC" id="fig|888064.11.peg.1244"/>
<evidence type="ECO:0000313" key="2">
    <source>
        <dbReference type="Proteomes" id="UP000010296"/>
    </source>
</evidence>
<evidence type="ECO:0000313" key="1">
    <source>
        <dbReference type="EMBL" id="EFU74404.1"/>
    </source>
</evidence>
<dbReference type="EMBL" id="AEPV01000026">
    <property type="protein sequence ID" value="EFU74404.1"/>
    <property type="molecule type" value="Genomic_DNA"/>
</dbReference>
<dbReference type="STRING" id="888064.HMPREF9088_0705"/>
<organism evidence="1 2">
    <name type="scientific">Enterococcus italicus (strain DSM 15952 / CCUG 50447 / LMG 22039 / TP 1.5)</name>
    <dbReference type="NCBI Taxonomy" id="888064"/>
    <lineage>
        <taxon>Bacteria</taxon>
        <taxon>Bacillati</taxon>
        <taxon>Bacillota</taxon>
        <taxon>Bacilli</taxon>
        <taxon>Lactobacillales</taxon>
        <taxon>Enterococcaceae</taxon>
        <taxon>Enterococcus</taxon>
    </lineage>
</organism>
<name>E6LEB5_ENTI1</name>
<comment type="caution">
    <text evidence="1">The sequence shown here is derived from an EMBL/GenBank/DDBJ whole genome shotgun (WGS) entry which is preliminary data.</text>
</comment>
<keyword evidence="2" id="KW-1185">Reference proteome</keyword>
<gene>
    <name evidence="1" type="ORF">HMPREF9088_0705</name>
</gene>
<dbReference type="eggNOG" id="ENOG5032MAZ">
    <property type="taxonomic scope" value="Bacteria"/>
</dbReference>
<dbReference type="Proteomes" id="UP000010296">
    <property type="component" value="Unassembled WGS sequence"/>
</dbReference>
<protein>
    <submittedName>
        <fullName evidence="1">Uncharacterized protein</fullName>
    </submittedName>
</protein>